<gene>
    <name evidence="1" type="ORF">A2U01_0031382</name>
</gene>
<evidence type="ECO:0000313" key="2">
    <source>
        <dbReference type="Proteomes" id="UP000265520"/>
    </source>
</evidence>
<keyword evidence="1" id="KW-0808">Transferase</keyword>
<comment type="caution">
    <text evidence="1">The sequence shown here is derived from an EMBL/GenBank/DDBJ whole genome shotgun (WGS) entry which is preliminary data.</text>
</comment>
<keyword evidence="2" id="KW-1185">Reference proteome</keyword>
<dbReference type="EMBL" id="LXQA010075648">
    <property type="protein sequence ID" value="MCI10289.1"/>
    <property type="molecule type" value="Genomic_DNA"/>
</dbReference>
<reference evidence="1 2" key="1">
    <citation type="journal article" date="2018" name="Front. Plant Sci.">
        <title>Red Clover (Trifolium pratense) and Zigzag Clover (T. medium) - A Picture of Genomic Similarities and Differences.</title>
        <authorList>
            <person name="Dluhosova J."/>
            <person name="Istvanek J."/>
            <person name="Nedelnik J."/>
            <person name="Repkova J."/>
        </authorList>
    </citation>
    <scope>NUCLEOTIDE SEQUENCE [LARGE SCALE GENOMIC DNA]</scope>
    <source>
        <strain evidence="2">cv. 10/8</strain>
        <tissue evidence="1">Leaf</tissue>
    </source>
</reference>
<keyword evidence="1" id="KW-0418">Kinase</keyword>
<dbReference type="Proteomes" id="UP000265520">
    <property type="component" value="Unassembled WGS sequence"/>
</dbReference>
<proteinExistence type="predicted"/>
<accession>A0A392PFM7</accession>
<sequence>MGKCFHLTGISTPPCLYCLTAHTSSSGHGDPSLQSETEELIPLPPGKTLVAYRWIYLVKVGPDGQVDHLKTCLVAKG</sequence>
<protein>
    <submittedName>
        <fullName evidence="1">Receptor-like protein kinase</fullName>
    </submittedName>
</protein>
<evidence type="ECO:0000313" key="1">
    <source>
        <dbReference type="EMBL" id="MCI10289.1"/>
    </source>
</evidence>
<feature type="non-terminal residue" evidence="1">
    <location>
        <position position="77"/>
    </location>
</feature>
<dbReference type="AlphaFoldDB" id="A0A392PFM7"/>
<name>A0A392PFM7_9FABA</name>
<keyword evidence="1" id="KW-0675">Receptor</keyword>
<dbReference type="GO" id="GO:0016301">
    <property type="term" value="F:kinase activity"/>
    <property type="evidence" value="ECO:0007669"/>
    <property type="project" value="UniProtKB-KW"/>
</dbReference>
<organism evidence="1 2">
    <name type="scientific">Trifolium medium</name>
    <dbReference type="NCBI Taxonomy" id="97028"/>
    <lineage>
        <taxon>Eukaryota</taxon>
        <taxon>Viridiplantae</taxon>
        <taxon>Streptophyta</taxon>
        <taxon>Embryophyta</taxon>
        <taxon>Tracheophyta</taxon>
        <taxon>Spermatophyta</taxon>
        <taxon>Magnoliopsida</taxon>
        <taxon>eudicotyledons</taxon>
        <taxon>Gunneridae</taxon>
        <taxon>Pentapetalae</taxon>
        <taxon>rosids</taxon>
        <taxon>fabids</taxon>
        <taxon>Fabales</taxon>
        <taxon>Fabaceae</taxon>
        <taxon>Papilionoideae</taxon>
        <taxon>50 kb inversion clade</taxon>
        <taxon>NPAAA clade</taxon>
        <taxon>Hologalegina</taxon>
        <taxon>IRL clade</taxon>
        <taxon>Trifolieae</taxon>
        <taxon>Trifolium</taxon>
    </lineage>
</organism>